<evidence type="ECO:0000313" key="2">
    <source>
        <dbReference type="EMBL" id="MBB5147890.1"/>
    </source>
</evidence>
<evidence type="ECO:0000256" key="1">
    <source>
        <dbReference type="SAM" id="Coils"/>
    </source>
</evidence>
<gene>
    <name evidence="2" type="ORF">HNR36_000272</name>
</gene>
<feature type="coiled-coil region" evidence="1">
    <location>
        <begin position="290"/>
        <end position="317"/>
    </location>
</feature>
<sequence>MKGSITKFFGQAMTGQGMKNLYQEIIKEADKVYFLKGIFGFNVSNLLKEIGYHYVNKGHDIEFFYDPLFENTIQAVFIKDIHTLFLKSSTPSIEPTHLGTRDQIISFYECLDEASLKKHGQRIKELSEEINKWHNKCFASLQSAIEIHDEWEEQTQSHMDWKGLEQHRDELFDQIFDGMLLNKKGVLTHRLFGTLTPNGARDYLQNITRNLERRYFIKGLPGTGKSSMLKKLTQDALKRGFDVQKVWCGLDSKSIDMVILPELKLCIFDSTAPHEYFPEDGRAGDQIVDIVKHCKLIEEAEEKIQEISKEYRNAIQHATNYAKLYAEAEKEMREIIDLSTNLSKWKTQSAHLF</sequence>
<dbReference type="AlphaFoldDB" id="A0A840PPP3"/>
<proteinExistence type="predicted"/>
<organism evidence="2 3">
    <name type="scientific">Ureibacillus thermosphaericus</name>
    <dbReference type="NCBI Taxonomy" id="51173"/>
    <lineage>
        <taxon>Bacteria</taxon>
        <taxon>Bacillati</taxon>
        <taxon>Bacillota</taxon>
        <taxon>Bacilli</taxon>
        <taxon>Bacillales</taxon>
        <taxon>Caryophanaceae</taxon>
        <taxon>Ureibacillus</taxon>
    </lineage>
</organism>
<keyword evidence="1" id="KW-0175">Coiled coil</keyword>
<protein>
    <recommendedName>
        <fullName evidence="4">Nucleotide kinase</fullName>
    </recommendedName>
</protein>
<evidence type="ECO:0008006" key="4">
    <source>
        <dbReference type="Google" id="ProtNLM"/>
    </source>
</evidence>
<dbReference type="EMBL" id="JACHGZ010000002">
    <property type="protein sequence ID" value="MBB5147890.1"/>
    <property type="molecule type" value="Genomic_DNA"/>
</dbReference>
<reference evidence="2 3" key="1">
    <citation type="submission" date="2020-08" db="EMBL/GenBank/DDBJ databases">
        <title>Genomic Encyclopedia of Type Strains, Phase IV (KMG-IV): sequencing the most valuable type-strain genomes for metagenomic binning, comparative biology and taxonomic classification.</title>
        <authorList>
            <person name="Goeker M."/>
        </authorList>
    </citation>
    <scope>NUCLEOTIDE SEQUENCE [LARGE SCALE GENOMIC DNA]</scope>
    <source>
        <strain evidence="2 3">DSM 10633</strain>
    </source>
</reference>
<accession>A0A840PPP3</accession>
<name>A0A840PPP3_URETH</name>
<comment type="caution">
    <text evidence="2">The sequence shown here is derived from an EMBL/GenBank/DDBJ whole genome shotgun (WGS) entry which is preliminary data.</text>
</comment>
<dbReference type="InterPro" id="IPR027417">
    <property type="entry name" value="P-loop_NTPase"/>
</dbReference>
<dbReference type="Proteomes" id="UP000557217">
    <property type="component" value="Unassembled WGS sequence"/>
</dbReference>
<keyword evidence="3" id="KW-1185">Reference proteome</keyword>
<dbReference type="SUPFAM" id="SSF52540">
    <property type="entry name" value="P-loop containing nucleoside triphosphate hydrolases"/>
    <property type="match status" value="1"/>
</dbReference>
<dbReference type="RefSeq" id="WP_168411823.1">
    <property type="nucleotide sequence ID" value="NZ_JAAXPW010000002.1"/>
</dbReference>
<evidence type="ECO:0000313" key="3">
    <source>
        <dbReference type="Proteomes" id="UP000557217"/>
    </source>
</evidence>